<dbReference type="Pfam" id="PF13541">
    <property type="entry name" value="ChlI"/>
    <property type="match status" value="1"/>
</dbReference>
<feature type="domain" description="AAA+ ATPase" evidence="4">
    <location>
        <begin position="208"/>
        <end position="390"/>
    </location>
</feature>
<gene>
    <name evidence="5" type="ORF">RM543_07140</name>
</gene>
<evidence type="ECO:0000313" key="6">
    <source>
        <dbReference type="Proteomes" id="UP001265259"/>
    </source>
</evidence>
<dbReference type="Gene3D" id="3.30.230.10">
    <property type="match status" value="1"/>
</dbReference>
<dbReference type="NCBIfam" id="TIGR00368">
    <property type="entry name" value="YifB family Mg chelatase-like AAA ATPase"/>
    <property type="match status" value="1"/>
</dbReference>
<comment type="similarity">
    <text evidence="1">Belongs to the Mg-chelatase subunits D/I family. ComM subfamily.</text>
</comment>
<accession>A0ABU3DGZ9</accession>
<protein>
    <submittedName>
        <fullName evidence="5">YifB family Mg chelatase-like AAA ATPase</fullName>
    </submittedName>
</protein>
<dbReference type="Proteomes" id="UP001265259">
    <property type="component" value="Unassembled WGS sequence"/>
</dbReference>
<dbReference type="Gene3D" id="3.40.50.300">
    <property type="entry name" value="P-loop containing nucleotide triphosphate hydrolases"/>
    <property type="match status" value="1"/>
</dbReference>
<comment type="caution">
    <text evidence="5">The sequence shown here is derived from an EMBL/GenBank/DDBJ whole genome shotgun (WGS) entry which is preliminary data.</text>
</comment>
<keyword evidence="3" id="KW-0067">ATP-binding</keyword>
<dbReference type="EMBL" id="JAVRHL010000002">
    <property type="protein sequence ID" value="MDT0682452.1"/>
    <property type="molecule type" value="Genomic_DNA"/>
</dbReference>
<proteinExistence type="inferred from homology"/>
<evidence type="ECO:0000259" key="4">
    <source>
        <dbReference type="SMART" id="SM00382"/>
    </source>
</evidence>
<name>A0ABU3DGZ9_9RHOB</name>
<evidence type="ECO:0000256" key="1">
    <source>
        <dbReference type="ARBA" id="ARBA00006354"/>
    </source>
</evidence>
<dbReference type="Pfam" id="PF13335">
    <property type="entry name" value="Mg_chelatase_C"/>
    <property type="match status" value="1"/>
</dbReference>
<keyword evidence="6" id="KW-1185">Reference proteome</keyword>
<evidence type="ECO:0000256" key="2">
    <source>
        <dbReference type="ARBA" id="ARBA00022741"/>
    </source>
</evidence>
<dbReference type="InterPro" id="IPR001208">
    <property type="entry name" value="MCM_dom"/>
</dbReference>
<dbReference type="InterPro" id="IPR003593">
    <property type="entry name" value="AAA+_ATPase"/>
</dbReference>
<dbReference type="InterPro" id="IPR045006">
    <property type="entry name" value="CHLI-like"/>
</dbReference>
<dbReference type="PANTHER" id="PTHR32039">
    <property type="entry name" value="MAGNESIUM-CHELATASE SUBUNIT CHLI"/>
    <property type="match status" value="1"/>
</dbReference>
<dbReference type="RefSeq" id="WP_311690203.1">
    <property type="nucleotide sequence ID" value="NZ_JAVRHL010000002.1"/>
</dbReference>
<dbReference type="Pfam" id="PF01078">
    <property type="entry name" value="Mg_chelatase"/>
    <property type="match status" value="1"/>
</dbReference>
<dbReference type="CDD" id="cd00009">
    <property type="entry name" value="AAA"/>
    <property type="match status" value="1"/>
</dbReference>
<organism evidence="5 6">
    <name type="scientific">Tropicimonas omnivorans</name>
    <dbReference type="NCBI Taxonomy" id="3075590"/>
    <lineage>
        <taxon>Bacteria</taxon>
        <taxon>Pseudomonadati</taxon>
        <taxon>Pseudomonadota</taxon>
        <taxon>Alphaproteobacteria</taxon>
        <taxon>Rhodobacterales</taxon>
        <taxon>Roseobacteraceae</taxon>
        <taxon>Tropicimonas</taxon>
    </lineage>
</organism>
<reference evidence="5 6" key="1">
    <citation type="submission" date="2023-09" db="EMBL/GenBank/DDBJ databases">
        <authorList>
            <person name="Rey-Velasco X."/>
        </authorList>
    </citation>
    <scope>NUCLEOTIDE SEQUENCE [LARGE SCALE GENOMIC DNA]</scope>
    <source>
        <strain evidence="5 6">F158</strain>
    </source>
</reference>
<keyword evidence="2" id="KW-0547">Nucleotide-binding</keyword>
<evidence type="ECO:0000256" key="3">
    <source>
        <dbReference type="ARBA" id="ARBA00022840"/>
    </source>
</evidence>
<dbReference type="InterPro" id="IPR025158">
    <property type="entry name" value="Mg_chelat-rel_C"/>
</dbReference>
<evidence type="ECO:0000313" key="5">
    <source>
        <dbReference type="EMBL" id="MDT0682452.1"/>
    </source>
</evidence>
<dbReference type="SUPFAM" id="SSF54211">
    <property type="entry name" value="Ribosomal protein S5 domain 2-like"/>
    <property type="match status" value="1"/>
</dbReference>
<dbReference type="SUPFAM" id="SSF52540">
    <property type="entry name" value="P-loop containing nucleoside triphosphate hydrolases"/>
    <property type="match status" value="1"/>
</dbReference>
<dbReference type="InterPro" id="IPR004482">
    <property type="entry name" value="Mg_chelat-rel"/>
</dbReference>
<dbReference type="PANTHER" id="PTHR32039:SF7">
    <property type="entry name" value="COMPETENCE PROTEIN COMM"/>
    <property type="match status" value="1"/>
</dbReference>
<dbReference type="SMART" id="SM00382">
    <property type="entry name" value="AAA"/>
    <property type="match status" value="1"/>
</dbReference>
<sequence length="524" mass="54387">MVARTYTVAFEGIEAREVEVQCAISPGIPAFTIVGLPDKAVSEARERVRAALSDLAIALPPKKITLNLSPADIPKEGSHFDLPIALAVLAAMEILPVDEVERTTSLGELSLAGTLVAVRGALPAAIAAAEAERRLICPKDCGAEAAWVAAAEVIAPASLGETVRHLTAQTVLRPATPGEVTGDPGAKDLRDVKGQERAKRALEIAAAGRHHLLMVGTPGSGKSMLAARIGSILPPLSPAEALETSMIHSLAGLLDKGGLSRARPFREPHHTASMAAIVGGGRGAKPGEISLAHNGVLFLDELPEFSRAVLETLRQPVETGEVVVARANAHVRYPCGFMLVAAANPCRCGYLCDPGRACSKAPACGEDYMGRISGPLMDRFDLRVEVPPVAYADLDLPAPAEGSAEVAARVSAARSIQSARFAGMGRVRVNADADGELLGSIATPDEAGRSLLAQIAGRFGLSARGYHRVLRVARTIADLDGADGVTRIHIAEAVGFRLAIGGMDAPAQSRAATAASAASQIRAV</sequence>
<dbReference type="InterPro" id="IPR020568">
    <property type="entry name" value="Ribosomal_Su5_D2-typ_SF"/>
</dbReference>
<dbReference type="InterPro" id="IPR000523">
    <property type="entry name" value="Mg_chelatse_chII-like_cat_dom"/>
</dbReference>
<dbReference type="PRINTS" id="PR01657">
    <property type="entry name" value="MCMFAMILY"/>
</dbReference>
<dbReference type="InterPro" id="IPR014721">
    <property type="entry name" value="Ribsml_uS5_D2-typ_fold_subgr"/>
</dbReference>
<dbReference type="InterPro" id="IPR027417">
    <property type="entry name" value="P-loop_NTPase"/>
</dbReference>